<dbReference type="CDD" id="cd16146">
    <property type="entry name" value="ARS_like"/>
    <property type="match status" value="1"/>
</dbReference>
<evidence type="ECO:0000256" key="4">
    <source>
        <dbReference type="ARBA" id="ARBA00022837"/>
    </source>
</evidence>
<dbReference type="EMBL" id="CP119075">
    <property type="protein sequence ID" value="WED65964.1"/>
    <property type="molecule type" value="Genomic_DNA"/>
</dbReference>
<name>A0AAF0CQ38_9BACT</name>
<keyword evidence="2" id="KW-0479">Metal-binding</keyword>
<dbReference type="AlphaFoldDB" id="A0AAF0CQ38"/>
<dbReference type="PANTHER" id="PTHR42693">
    <property type="entry name" value="ARYLSULFATASE FAMILY MEMBER"/>
    <property type="match status" value="1"/>
</dbReference>
<evidence type="ECO:0000256" key="2">
    <source>
        <dbReference type="ARBA" id="ARBA00022723"/>
    </source>
</evidence>
<comment type="similarity">
    <text evidence="1">Belongs to the sulfatase family.</text>
</comment>
<protein>
    <submittedName>
        <fullName evidence="6">Arylsulfatase</fullName>
    </submittedName>
</protein>
<dbReference type="InterPro" id="IPR050738">
    <property type="entry name" value="Sulfatase"/>
</dbReference>
<dbReference type="Gene3D" id="3.40.720.10">
    <property type="entry name" value="Alkaline Phosphatase, subunit A"/>
    <property type="match status" value="1"/>
</dbReference>
<evidence type="ECO:0000313" key="7">
    <source>
        <dbReference type="Proteomes" id="UP001218638"/>
    </source>
</evidence>
<dbReference type="SUPFAM" id="SSF53649">
    <property type="entry name" value="Alkaline phosphatase-like"/>
    <property type="match status" value="1"/>
</dbReference>
<reference evidence="6" key="1">
    <citation type="submission" date="2023-03" db="EMBL/GenBank/DDBJ databases">
        <title>Lomoglobus Profundus gen. nov., sp. nov., a novel member of the phylum Verrucomicrobia, isolated from deep-marine sediment of South China Sea.</title>
        <authorList>
            <person name="Ahmad T."/>
            <person name="Ishaq S.E."/>
            <person name="Wang F."/>
        </authorList>
    </citation>
    <scope>NUCLEOTIDE SEQUENCE</scope>
    <source>
        <strain evidence="6">LMO-M01</strain>
    </source>
</reference>
<evidence type="ECO:0000256" key="1">
    <source>
        <dbReference type="ARBA" id="ARBA00008779"/>
    </source>
</evidence>
<dbReference type="Pfam" id="PF00884">
    <property type="entry name" value="Sulfatase"/>
    <property type="match status" value="1"/>
</dbReference>
<dbReference type="GO" id="GO:0046872">
    <property type="term" value="F:metal ion binding"/>
    <property type="evidence" value="ECO:0007669"/>
    <property type="project" value="UniProtKB-KW"/>
</dbReference>
<proteinExistence type="inferred from homology"/>
<keyword evidence="7" id="KW-1185">Reference proteome</keyword>
<dbReference type="PANTHER" id="PTHR42693:SF53">
    <property type="entry name" value="ENDO-4-O-SULFATASE"/>
    <property type="match status" value="1"/>
</dbReference>
<dbReference type="InterPro" id="IPR017850">
    <property type="entry name" value="Alkaline_phosphatase_core_sf"/>
</dbReference>
<keyword evidence="3" id="KW-0378">Hydrolase</keyword>
<evidence type="ECO:0000259" key="5">
    <source>
        <dbReference type="Pfam" id="PF00884"/>
    </source>
</evidence>
<feature type="domain" description="Sulfatase N-terminal" evidence="5">
    <location>
        <begin position="39"/>
        <end position="340"/>
    </location>
</feature>
<accession>A0AAF0CQ38</accession>
<organism evidence="6 7">
    <name type="scientific">Synoicihabitans lomoniglobus</name>
    <dbReference type="NCBI Taxonomy" id="2909285"/>
    <lineage>
        <taxon>Bacteria</taxon>
        <taxon>Pseudomonadati</taxon>
        <taxon>Verrucomicrobiota</taxon>
        <taxon>Opitutia</taxon>
        <taxon>Opitutales</taxon>
        <taxon>Opitutaceae</taxon>
        <taxon>Synoicihabitans</taxon>
    </lineage>
</organism>
<dbReference type="InterPro" id="IPR000917">
    <property type="entry name" value="Sulfatase_N"/>
</dbReference>
<dbReference type="PROSITE" id="PS00523">
    <property type="entry name" value="SULFATASE_1"/>
    <property type="match status" value="1"/>
</dbReference>
<keyword evidence="4" id="KW-0106">Calcium</keyword>
<dbReference type="Proteomes" id="UP001218638">
    <property type="component" value="Chromosome"/>
</dbReference>
<evidence type="ECO:0000256" key="3">
    <source>
        <dbReference type="ARBA" id="ARBA00022801"/>
    </source>
</evidence>
<sequence>MHSPLSMLLEKLRIQTLRQGWGVAWLFLVAAGMLGAAPPNILIVLTDDQGFGDVGINGNPYLDTPHMDRLAREGARLNHFFVEPVCAPTRAALLTGRNPTRTGVHGVTRNREIMRTDEVTLAELLRDQAGYATGAFGKWHNGSHWPQHPNAQGFDTFFGFCGGVVGDYYDPGLERNGEPVAKQGYIADVLADEAIAFMREQAQQNRPFLCYVPFNTPHTPVSAPHAEWQRWRNRSEPADAYTRAVYAMCENLDMNLGRLLAVLDELDLARDTIVVFLGDNGPKGERFNGGMLGTKASVMEGGVRVPCFIRWPARIAPGTVVEENAAHIDLLPTLSAAAGIDDPAAFTQPLDGIDLSARLESRPGFAMPQRYHYTWFDRRRWSIRSDRYRATASTLHDMIDDPGQTENLLESAPEQHATLIQAFRDWAQTAVPAELTPLPVEVGYDAAPRVAIEAHEFELSPGEGQGIAYCEQFGYAGQWIEAWSDVAASAYCPLRVVASGHYRATIRYACPPEAIGSRFVLQAGASQLAFTIDQSGGSAAHPAAEQAGLRQGGYLSRDVWMEADAGVIDLAEGDVRLELRALTMPGEAMPEIKTVTLTKIEP</sequence>
<dbReference type="RefSeq" id="WP_330927828.1">
    <property type="nucleotide sequence ID" value="NZ_CP119075.1"/>
</dbReference>
<dbReference type="KEGG" id="slom:PXH66_03760"/>
<evidence type="ECO:0000313" key="6">
    <source>
        <dbReference type="EMBL" id="WED65964.1"/>
    </source>
</evidence>
<gene>
    <name evidence="6" type="ORF">PXH66_03760</name>
</gene>
<dbReference type="InterPro" id="IPR024607">
    <property type="entry name" value="Sulfatase_CS"/>
</dbReference>
<dbReference type="GO" id="GO:0004065">
    <property type="term" value="F:arylsulfatase activity"/>
    <property type="evidence" value="ECO:0007669"/>
    <property type="project" value="TreeGrafter"/>
</dbReference>